<name>A0A0P0Y6F0_ORYSJ</name>
<proteinExistence type="predicted"/>
<reference evidence="2" key="1">
    <citation type="journal article" date="2005" name="Nature">
        <title>The map-based sequence of the rice genome.</title>
        <authorList>
            <consortium name="International rice genome sequencing project (IRGSP)"/>
            <person name="Matsumoto T."/>
            <person name="Wu J."/>
            <person name="Kanamori H."/>
            <person name="Katayose Y."/>
            <person name="Fujisawa M."/>
            <person name="Namiki N."/>
            <person name="Mizuno H."/>
            <person name="Yamamoto K."/>
            <person name="Antonio B.A."/>
            <person name="Baba T."/>
            <person name="Sakata K."/>
            <person name="Nagamura Y."/>
            <person name="Aoki H."/>
            <person name="Arikawa K."/>
            <person name="Arita K."/>
            <person name="Bito T."/>
            <person name="Chiden Y."/>
            <person name="Fujitsuka N."/>
            <person name="Fukunaka R."/>
            <person name="Hamada M."/>
            <person name="Harada C."/>
            <person name="Hayashi A."/>
            <person name="Hijishita S."/>
            <person name="Honda M."/>
            <person name="Hosokawa S."/>
            <person name="Ichikawa Y."/>
            <person name="Idonuma A."/>
            <person name="Iijima M."/>
            <person name="Ikeda M."/>
            <person name="Ikeno M."/>
            <person name="Ito K."/>
            <person name="Ito S."/>
            <person name="Ito T."/>
            <person name="Ito Y."/>
            <person name="Ito Y."/>
            <person name="Iwabuchi A."/>
            <person name="Kamiya K."/>
            <person name="Karasawa W."/>
            <person name="Kurita K."/>
            <person name="Katagiri S."/>
            <person name="Kikuta A."/>
            <person name="Kobayashi H."/>
            <person name="Kobayashi N."/>
            <person name="Machita K."/>
            <person name="Maehara T."/>
            <person name="Masukawa M."/>
            <person name="Mizubayashi T."/>
            <person name="Mukai Y."/>
            <person name="Nagasaki H."/>
            <person name="Nagata Y."/>
            <person name="Naito S."/>
            <person name="Nakashima M."/>
            <person name="Nakama Y."/>
            <person name="Nakamichi Y."/>
            <person name="Nakamura M."/>
            <person name="Meguro A."/>
            <person name="Negishi M."/>
            <person name="Ohta I."/>
            <person name="Ohta T."/>
            <person name="Okamoto M."/>
            <person name="Ono N."/>
            <person name="Saji S."/>
            <person name="Sakaguchi M."/>
            <person name="Sakai K."/>
            <person name="Shibata M."/>
            <person name="Shimokawa T."/>
            <person name="Song J."/>
            <person name="Takazaki Y."/>
            <person name="Terasawa K."/>
            <person name="Tsugane M."/>
            <person name="Tsuji K."/>
            <person name="Ueda S."/>
            <person name="Waki K."/>
            <person name="Yamagata H."/>
            <person name="Yamamoto M."/>
            <person name="Yamamoto S."/>
            <person name="Yamane H."/>
            <person name="Yoshiki S."/>
            <person name="Yoshihara R."/>
            <person name="Yukawa K."/>
            <person name="Zhong H."/>
            <person name="Yano M."/>
            <person name="Yuan Q."/>
            <person name="Ouyang S."/>
            <person name="Liu J."/>
            <person name="Jones K.M."/>
            <person name="Gansberger K."/>
            <person name="Moffat K."/>
            <person name="Hill J."/>
            <person name="Bera J."/>
            <person name="Fadrosh D."/>
            <person name="Jin S."/>
            <person name="Johri S."/>
            <person name="Kim M."/>
            <person name="Overton L."/>
            <person name="Reardon M."/>
            <person name="Tsitrin T."/>
            <person name="Vuong H."/>
            <person name="Weaver B."/>
            <person name="Ciecko A."/>
            <person name="Tallon L."/>
            <person name="Jackson J."/>
            <person name="Pai G."/>
            <person name="Aken S.V."/>
            <person name="Utterback T."/>
            <person name="Reidmuller S."/>
            <person name="Feldblyum T."/>
            <person name="Hsiao J."/>
            <person name="Zismann V."/>
            <person name="Iobst S."/>
            <person name="de Vazeille A.R."/>
            <person name="Buell C.R."/>
            <person name="Ying K."/>
            <person name="Li Y."/>
            <person name="Lu T."/>
            <person name="Huang Y."/>
            <person name="Zhao Q."/>
            <person name="Feng Q."/>
            <person name="Zhang L."/>
            <person name="Zhu J."/>
            <person name="Weng Q."/>
            <person name="Mu J."/>
            <person name="Lu Y."/>
            <person name="Fan D."/>
            <person name="Liu Y."/>
            <person name="Guan J."/>
            <person name="Zhang Y."/>
            <person name="Yu S."/>
            <person name="Liu X."/>
            <person name="Zhang Y."/>
            <person name="Hong G."/>
            <person name="Han B."/>
            <person name="Choisne N."/>
            <person name="Demange N."/>
            <person name="Orjeda G."/>
            <person name="Samain S."/>
            <person name="Cattolico L."/>
            <person name="Pelletier E."/>
            <person name="Couloux A."/>
            <person name="Segurens B."/>
            <person name="Wincker P."/>
            <person name="D'Hont A."/>
            <person name="Scarpelli C."/>
            <person name="Weissenbach J."/>
            <person name="Salanoubat M."/>
            <person name="Quetier F."/>
            <person name="Yu Y."/>
            <person name="Kim H.R."/>
            <person name="Rambo T."/>
            <person name="Currie J."/>
            <person name="Collura K."/>
            <person name="Luo M."/>
            <person name="Yang T."/>
            <person name="Ammiraju J.S.S."/>
            <person name="Engler F."/>
            <person name="Soderlund C."/>
            <person name="Wing R.A."/>
            <person name="Palmer L.E."/>
            <person name="de la Bastide M."/>
            <person name="Spiegel L."/>
            <person name="Nascimento L."/>
            <person name="Zutavern T."/>
            <person name="O'Shaughnessy A."/>
            <person name="Dike S."/>
            <person name="Dedhia N."/>
            <person name="Preston R."/>
            <person name="Balija V."/>
            <person name="McCombie W.R."/>
            <person name="Chow T."/>
            <person name="Chen H."/>
            <person name="Chung M."/>
            <person name="Chen C."/>
            <person name="Shaw J."/>
            <person name="Wu H."/>
            <person name="Hsiao K."/>
            <person name="Chao Y."/>
            <person name="Chu M."/>
            <person name="Cheng C."/>
            <person name="Hour A."/>
            <person name="Lee P."/>
            <person name="Lin S."/>
            <person name="Lin Y."/>
            <person name="Liou J."/>
            <person name="Liu S."/>
            <person name="Hsing Y."/>
            <person name="Raghuvanshi S."/>
            <person name="Mohanty A."/>
            <person name="Bharti A.K."/>
            <person name="Gaur A."/>
            <person name="Gupta V."/>
            <person name="Kumar D."/>
            <person name="Ravi V."/>
            <person name="Vij S."/>
            <person name="Kapur A."/>
            <person name="Khurana P."/>
            <person name="Khurana P."/>
            <person name="Khurana J.P."/>
            <person name="Tyagi A.K."/>
            <person name="Gaikwad K."/>
            <person name="Singh A."/>
            <person name="Dalal V."/>
            <person name="Srivastava S."/>
            <person name="Dixit A."/>
            <person name="Pal A.K."/>
            <person name="Ghazi I.A."/>
            <person name="Yadav M."/>
            <person name="Pandit A."/>
            <person name="Bhargava A."/>
            <person name="Sureshbabu K."/>
            <person name="Batra K."/>
            <person name="Sharma T.R."/>
            <person name="Mohapatra T."/>
            <person name="Singh N.K."/>
            <person name="Messing J."/>
            <person name="Nelson A.B."/>
            <person name="Fuks G."/>
            <person name="Kavchok S."/>
            <person name="Keizer G."/>
            <person name="Linton E."/>
            <person name="Llaca V."/>
            <person name="Song R."/>
            <person name="Tanyolac B."/>
            <person name="Young S."/>
            <person name="Ho-Il K."/>
            <person name="Hahn J.H."/>
            <person name="Sangsakoo G."/>
            <person name="Vanavichit A."/>
            <person name="de Mattos Luiz.A.T."/>
            <person name="Zimmer P.D."/>
            <person name="Malone G."/>
            <person name="Dellagostin O."/>
            <person name="de Oliveira A.C."/>
            <person name="Bevan M."/>
            <person name="Bancroft I."/>
            <person name="Minx P."/>
            <person name="Cordum H."/>
            <person name="Wilson R."/>
            <person name="Cheng Z."/>
            <person name="Jin W."/>
            <person name="Jiang J."/>
            <person name="Leong S.A."/>
            <person name="Iwama H."/>
            <person name="Gojobori T."/>
            <person name="Itoh T."/>
            <person name="Niimura Y."/>
            <person name="Fujii Y."/>
            <person name="Habara T."/>
            <person name="Sakai H."/>
            <person name="Sato Y."/>
            <person name="Wilson G."/>
            <person name="Kumar K."/>
            <person name="McCouch S."/>
            <person name="Juretic N."/>
            <person name="Hoen D."/>
            <person name="Wright S."/>
            <person name="Bruskiewich R."/>
            <person name="Bureau T."/>
            <person name="Miyao A."/>
            <person name="Hirochika H."/>
            <person name="Nishikawa T."/>
            <person name="Kadowaki K."/>
            <person name="Sugiura M."/>
            <person name="Burr B."/>
            <person name="Sasaki T."/>
        </authorList>
    </citation>
    <scope>NUCLEOTIDE SEQUENCE [LARGE SCALE GENOMIC DNA]</scope>
    <source>
        <strain evidence="2">cv. Nipponbare</strain>
    </source>
</reference>
<dbReference type="AlphaFoldDB" id="A0A0P0Y6F0"/>
<evidence type="ECO:0000313" key="2">
    <source>
        <dbReference type="Proteomes" id="UP000059680"/>
    </source>
</evidence>
<dbReference type="PaxDb" id="39947-A0A0P0Y6F0"/>
<dbReference type="InParanoid" id="A0A0P0Y6F0"/>
<gene>
    <name evidence="1" type="ordered locus">Os12g0121800</name>
    <name evidence="1" type="ORF">OSNPB_120121800</name>
</gene>
<sequence length="115" mass="13049">MLSKPRERRRTVGTVVGSCGWLPPVGWEQHVEDRGRAAVGKRRRLRVAESGRGRERRRQPSAVADMDWVRWEDLPDNVLLGVTARIPYCANCVRIGRSRAPTALLLQLDQRLSPP</sequence>
<reference evidence="1 2" key="3">
    <citation type="journal article" date="2013" name="Rice">
        <title>Improvement of the Oryza sativa Nipponbare reference genome using next generation sequence and optical map data.</title>
        <authorList>
            <person name="Kawahara Y."/>
            <person name="de la Bastide M."/>
            <person name="Hamilton J.P."/>
            <person name="Kanamori H."/>
            <person name="McCombie W.R."/>
            <person name="Ouyang S."/>
            <person name="Schwartz D.C."/>
            <person name="Tanaka T."/>
            <person name="Wu J."/>
            <person name="Zhou S."/>
            <person name="Childs K.L."/>
            <person name="Davidson R.M."/>
            <person name="Lin H."/>
            <person name="Quesada-Ocampo L."/>
            <person name="Vaillancourt B."/>
            <person name="Sakai H."/>
            <person name="Lee S.S."/>
            <person name="Kim J."/>
            <person name="Numa H."/>
            <person name="Itoh T."/>
            <person name="Buell C.R."/>
            <person name="Matsumoto T."/>
        </authorList>
    </citation>
    <scope>NUCLEOTIDE SEQUENCE [LARGE SCALE GENOMIC DNA]</scope>
    <source>
        <strain evidence="2">cv. Nipponbare</strain>
    </source>
</reference>
<keyword evidence="2" id="KW-1185">Reference proteome</keyword>
<dbReference type="Proteomes" id="UP000059680">
    <property type="component" value="Chromosome 12"/>
</dbReference>
<accession>A0A0P0Y6F0</accession>
<evidence type="ECO:0000313" key="1">
    <source>
        <dbReference type="EMBL" id="BAT15656.1"/>
    </source>
</evidence>
<organism evidence="1 2">
    <name type="scientific">Oryza sativa subsp. japonica</name>
    <name type="common">Rice</name>
    <dbReference type="NCBI Taxonomy" id="39947"/>
    <lineage>
        <taxon>Eukaryota</taxon>
        <taxon>Viridiplantae</taxon>
        <taxon>Streptophyta</taxon>
        <taxon>Embryophyta</taxon>
        <taxon>Tracheophyta</taxon>
        <taxon>Spermatophyta</taxon>
        <taxon>Magnoliopsida</taxon>
        <taxon>Liliopsida</taxon>
        <taxon>Poales</taxon>
        <taxon>Poaceae</taxon>
        <taxon>BOP clade</taxon>
        <taxon>Oryzoideae</taxon>
        <taxon>Oryzeae</taxon>
        <taxon>Oryzinae</taxon>
        <taxon>Oryza</taxon>
        <taxon>Oryza sativa</taxon>
    </lineage>
</organism>
<dbReference type="EMBL" id="AP014968">
    <property type="protein sequence ID" value="BAT15656.1"/>
    <property type="molecule type" value="Genomic_DNA"/>
</dbReference>
<protein>
    <submittedName>
        <fullName evidence="1">Os12g0121800 protein</fullName>
    </submittedName>
</protein>
<reference evidence="1 2" key="2">
    <citation type="journal article" date="2013" name="Plant Cell Physiol.">
        <title>Rice Annotation Project Database (RAP-DB): an integrative and interactive database for rice genomics.</title>
        <authorList>
            <person name="Sakai H."/>
            <person name="Lee S.S."/>
            <person name="Tanaka T."/>
            <person name="Numa H."/>
            <person name="Kim J."/>
            <person name="Kawahara Y."/>
            <person name="Wakimoto H."/>
            <person name="Yang C.C."/>
            <person name="Iwamoto M."/>
            <person name="Abe T."/>
            <person name="Yamada Y."/>
            <person name="Muto A."/>
            <person name="Inokuchi H."/>
            <person name="Ikemura T."/>
            <person name="Matsumoto T."/>
            <person name="Sasaki T."/>
            <person name="Itoh T."/>
        </authorList>
    </citation>
    <scope>NUCLEOTIDE SEQUENCE [LARGE SCALE GENOMIC DNA]</scope>
    <source>
        <strain evidence="2">cv. Nipponbare</strain>
    </source>
</reference>